<accession>A0A1V1P9H5</accession>
<gene>
    <name evidence="1" type="ORF">OMM_02469</name>
</gene>
<evidence type="ECO:0000313" key="1">
    <source>
        <dbReference type="EMBL" id="ETR71470.1"/>
    </source>
</evidence>
<reference evidence="2" key="1">
    <citation type="submission" date="2012-11" db="EMBL/GenBank/DDBJ databases">
        <authorList>
            <person name="Lucero-Rivera Y.E."/>
            <person name="Tovar-Ramirez D."/>
        </authorList>
    </citation>
    <scope>NUCLEOTIDE SEQUENCE [LARGE SCALE GENOMIC DNA]</scope>
    <source>
        <strain evidence="2">Araruama</strain>
    </source>
</reference>
<comment type="caution">
    <text evidence="1">The sequence shown here is derived from an EMBL/GenBank/DDBJ whole genome shotgun (WGS) entry which is preliminary data.</text>
</comment>
<dbReference type="Proteomes" id="UP000189670">
    <property type="component" value="Unassembled WGS sequence"/>
</dbReference>
<sequence length="345" mass="40356">MIDIKDYDQIKDLITNELPIRIEINHRETIESVLVLLNGNEVIKNNQYQYKSNILCIEPRLQFKNGKNLLQVIVNPDNPVKKIFRFQVHDQIRNQWKMKVGVFPHEDSVIKKRVRTPLQNLLKNRFTIDSRVTTKEDFKQQSKEGCVDGFIACSGKQATLWSIAWDLGEITESQKPVQLVKKDNSTEYAILLKLFRIVMGNDTDMVPLKTCTGYLTLNNHLGDNLITIKHYLETTEENQDKIIQNMCEYLFTKLYNDMPVAECFISKILKEKQTFQPDINPKEWHIKKGMRMIVFKPTFTDGKEEHNEIAEAEVQWIDDSNKVEALLCHPNLISRINMNHRVILR</sequence>
<dbReference type="AlphaFoldDB" id="A0A1V1P9H5"/>
<protein>
    <submittedName>
        <fullName evidence="1">Uncharacterized protein</fullName>
    </submittedName>
</protein>
<proteinExistence type="predicted"/>
<dbReference type="EMBL" id="ATBP01000265">
    <property type="protein sequence ID" value="ETR71470.1"/>
    <property type="molecule type" value="Genomic_DNA"/>
</dbReference>
<organism evidence="1 2">
    <name type="scientific">Candidatus Magnetoglobus multicellularis str. Araruama</name>
    <dbReference type="NCBI Taxonomy" id="890399"/>
    <lineage>
        <taxon>Bacteria</taxon>
        <taxon>Pseudomonadati</taxon>
        <taxon>Thermodesulfobacteriota</taxon>
        <taxon>Desulfobacteria</taxon>
        <taxon>Desulfobacterales</taxon>
        <taxon>Desulfobacteraceae</taxon>
        <taxon>Candidatus Magnetoglobus</taxon>
    </lineage>
</organism>
<name>A0A1V1P9H5_9BACT</name>
<evidence type="ECO:0000313" key="2">
    <source>
        <dbReference type="Proteomes" id="UP000189670"/>
    </source>
</evidence>